<evidence type="ECO:0000313" key="4">
    <source>
        <dbReference type="Proteomes" id="UP000320496"/>
    </source>
</evidence>
<name>A0A517Z0U4_9PLAN</name>
<accession>A0A517Z0U4</accession>
<dbReference type="InterPro" id="IPR057207">
    <property type="entry name" value="FBXL15_LRR"/>
</dbReference>
<dbReference type="Proteomes" id="UP000320496">
    <property type="component" value="Chromosome"/>
</dbReference>
<sequence>MRGASFDNRLLLTVNRAKSILFEQQLPTDRASRAPLSAYHTCGKDFAMRPSQELLQHDTTRDGKANAPSRRQTDRDGGIRSCEVRSRVICLTGLAFVVLASPCSLIADDAYKVNDEVEVVSESARMKVGDQTVARPAKGTTARVLAVQGEWLWTSVRVDGTDVQGWLHVKYVRVRPAPAKSGRPDAPPLPEPMPKTGKPGANARAVTTIAPEGSTPRMKPPMPDDGKAEPDASSPDIAIAQRLQKAGVLVELNDLQQIVGIDLDAEPPPPDLTESLRRLRHLKRVRFAFSPGITDEHVAALKNCSELQEADLMLCSRVSDDGVATLGTLTRLESLNLSGTAVTDQGVGSLRRLIRLTHLELAGTPGIRMSITDAATGHLARFSGLQRLNLNSTDLTDRGLARLTRLSELRELDLGDTLITNLGLGQLKKLEQLERLGLGFCTGLTEEGLLDLSDLELKHLDITFMPLSTVGVVHLCAIDTLESLKVIETGLTEDLKRLIQTRIPDCRIEGP</sequence>
<dbReference type="InterPro" id="IPR006553">
    <property type="entry name" value="Leu-rich_rpt_Cys-con_subtyp"/>
</dbReference>
<dbReference type="GO" id="GO:0019005">
    <property type="term" value="C:SCF ubiquitin ligase complex"/>
    <property type="evidence" value="ECO:0007669"/>
    <property type="project" value="TreeGrafter"/>
</dbReference>
<keyword evidence="4" id="KW-1185">Reference proteome</keyword>
<dbReference type="Gene3D" id="3.80.10.10">
    <property type="entry name" value="Ribonuclease Inhibitor"/>
    <property type="match status" value="2"/>
</dbReference>
<organism evidence="3 4">
    <name type="scientific">Maioricimonas rarisocia</name>
    <dbReference type="NCBI Taxonomy" id="2528026"/>
    <lineage>
        <taxon>Bacteria</taxon>
        <taxon>Pseudomonadati</taxon>
        <taxon>Planctomycetota</taxon>
        <taxon>Planctomycetia</taxon>
        <taxon>Planctomycetales</taxon>
        <taxon>Planctomycetaceae</taxon>
        <taxon>Maioricimonas</taxon>
    </lineage>
</organism>
<dbReference type="Pfam" id="PF25372">
    <property type="entry name" value="DUF7885"/>
    <property type="match status" value="1"/>
</dbReference>
<evidence type="ECO:0000259" key="2">
    <source>
        <dbReference type="Pfam" id="PF25372"/>
    </source>
</evidence>
<reference evidence="3 4" key="1">
    <citation type="submission" date="2019-02" db="EMBL/GenBank/DDBJ databases">
        <title>Deep-cultivation of Planctomycetes and their phenomic and genomic characterization uncovers novel biology.</title>
        <authorList>
            <person name="Wiegand S."/>
            <person name="Jogler M."/>
            <person name="Boedeker C."/>
            <person name="Pinto D."/>
            <person name="Vollmers J."/>
            <person name="Rivas-Marin E."/>
            <person name="Kohn T."/>
            <person name="Peeters S.H."/>
            <person name="Heuer A."/>
            <person name="Rast P."/>
            <person name="Oberbeckmann S."/>
            <person name="Bunk B."/>
            <person name="Jeske O."/>
            <person name="Meyerdierks A."/>
            <person name="Storesund J.E."/>
            <person name="Kallscheuer N."/>
            <person name="Luecker S."/>
            <person name="Lage O.M."/>
            <person name="Pohl T."/>
            <person name="Merkel B.J."/>
            <person name="Hornburger P."/>
            <person name="Mueller R.-W."/>
            <person name="Bruemmer F."/>
            <person name="Labrenz M."/>
            <person name="Spormann A.M."/>
            <person name="Op den Camp H."/>
            <person name="Overmann J."/>
            <person name="Amann R."/>
            <person name="Jetten M.S.M."/>
            <person name="Mascher T."/>
            <person name="Medema M.H."/>
            <person name="Devos D.P."/>
            <person name="Kaster A.-K."/>
            <person name="Ovreas L."/>
            <person name="Rohde M."/>
            <person name="Galperin M.Y."/>
            <person name="Jogler C."/>
        </authorList>
    </citation>
    <scope>NUCLEOTIDE SEQUENCE [LARGE SCALE GENOMIC DNA]</scope>
    <source>
        <strain evidence="3 4">Mal4</strain>
    </source>
</reference>
<dbReference type="PANTHER" id="PTHR13318">
    <property type="entry name" value="PARTNER OF PAIRED, ISOFORM B-RELATED"/>
    <property type="match status" value="1"/>
</dbReference>
<dbReference type="SUPFAM" id="SSF52047">
    <property type="entry name" value="RNI-like"/>
    <property type="match status" value="1"/>
</dbReference>
<proteinExistence type="predicted"/>
<dbReference type="SMART" id="SM00367">
    <property type="entry name" value="LRR_CC"/>
    <property type="match status" value="4"/>
</dbReference>
<evidence type="ECO:0000256" key="1">
    <source>
        <dbReference type="SAM" id="MobiDB-lite"/>
    </source>
</evidence>
<dbReference type="KEGG" id="mri:Mal4_03890"/>
<dbReference type="GO" id="GO:0031146">
    <property type="term" value="P:SCF-dependent proteasomal ubiquitin-dependent protein catabolic process"/>
    <property type="evidence" value="ECO:0007669"/>
    <property type="project" value="TreeGrafter"/>
</dbReference>
<dbReference type="InterPro" id="IPR032675">
    <property type="entry name" value="LRR_dom_sf"/>
</dbReference>
<dbReference type="EMBL" id="CP036275">
    <property type="protein sequence ID" value="QDU36106.1"/>
    <property type="molecule type" value="Genomic_DNA"/>
</dbReference>
<dbReference type="AlphaFoldDB" id="A0A517Z0U4"/>
<feature type="region of interest" description="Disordered" evidence="1">
    <location>
        <begin position="57"/>
        <end position="78"/>
    </location>
</feature>
<feature type="region of interest" description="Disordered" evidence="1">
    <location>
        <begin position="177"/>
        <end position="233"/>
    </location>
</feature>
<protein>
    <submittedName>
        <fullName evidence="3">Leucine Rich repeats (2 copies)</fullName>
    </submittedName>
</protein>
<evidence type="ECO:0000313" key="3">
    <source>
        <dbReference type="EMBL" id="QDU36106.1"/>
    </source>
</evidence>
<gene>
    <name evidence="3" type="ORF">Mal4_03890</name>
</gene>
<feature type="domain" description="F-box/LRR-repeat protein 15-like leucin rich repeat" evidence="2">
    <location>
        <begin position="281"/>
        <end position="351"/>
    </location>
</feature>